<evidence type="ECO:0000313" key="1">
    <source>
        <dbReference type="EMBL" id="JAH32732.1"/>
    </source>
</evidence>
<protein>
    <submittedName>
        <fullName evidence="1">Uncharacterized protein</fullName>
    </submittedName>
</protein>
<name>A0A0E9RVC6_ANGAN</name>
<dbReference type="EMBL" id="GBXM01075845">
    <property type="protein sequence ID" value="JAH32732.1"/>
    <property type="molecule type" value="Transcribed_RNA"/>
</dbReference>
<dbReference type="AlphaFoldDB" id="A0A0E9RVC6"/>
<sequence>MPAAKHHPEYARLIGRKNVPTKALALAHEHNCDSHFTYL</sequence>
<reference evidence="1" key="1">
    <citation type="submission" date="2014-11" db="EMBL/GenBank/DDBJ databases">
        <authorList>
            <person name="Amaro Gonzalez C."/>
        </authorList>
    </citation>
    <scope>NUCLEOTIDE SEQUENCE</scope>
</reference>
<accession>A0A0E9RVC6</accession>
<organism evidence="1">
    <name type="scientific">Anguilla anguilla</name>
    <name type="common">European freshwater eel</name>
    <name type="synonym">Muraena anguilla</name>
    <dbReference type="NCBI Taxonomy" id="7936"/>
    <lineage>
        <taxon>Eukaryota</taxon>
        <taxon>Metazoa</taxon>
        <taxon>Chordata</taxon>
        <taxon>Craniata</taxon>
        <taxon>Vertebrata</taxon>
        <taxon>Euteleostomi</taxon>
        <taxon>Actinopterygii</taxon>
        <taxon>Neopterygii</taxon>
        <taxon>Teleostei</taxon>
        <taxon>Anguilliformes</taxon>
        <taxon>Anguillidae</taxon>
        <taxon>Anguilla</taxon>
    </lineage>
</organism>
<proteinExistence type="predicted"/>
<reference evidence="1" key="2">
    <citation type="journal article" date="2015" name="Fish Shellfish Immunol.">
        <title>Early steps in the European eel (Anguilla anguilla)-Vibrio vulnificus interaction in the gills: Role of the RtxA13 toxin.</title>
        <authorList>
            <person name="Callol A."/>
            <person name="Pajuelo D."/>
            <person name="Ebbesson L."/>
            <person name="Teles M."/>
            <person name="MacKenzie S."/>
            <person name="Amaro C."/>
        </authorList>
    </citation>
    <scope>NUCLEOTIDE SEQUENCE</scope>
</reference>